<reference evidence="2 3" key="1">
    <citation type="submission" date="2020-08" db="EMBL/GenBank/DDBJ databases">
        <title>Genomic Encyclopedia of Type Strains, Phase IV (KMG-IV): sequencing the most valuable type-strain genomes for metagenomic binning, comparative biology and taxonomic classification.</title>
        <authorList>
            <person name="Goeker M."/>
        </authorList>
    </citation>
    <scope>NUCLEOTIDE SEQUENCE [LARGE SCALE GENOMIC DNA]</scope>
    <source>
        <strain evidence="2 3">DSM 29007</strain>
    </source>
</reference>
<comment type="caution">
    <text evidence="2">The sequence shown here is derived from an EMBL/GenBank/DDBJ whole genome shotgun (WGS) entry which is preliminary data.</text>
</comment>
<dbReference type="AlphaFoldDB" id="A0A841H7H6"/>
<organism evidence="2 3">
    <name type="scientific">Longimicrobium terrae</name>
    <dbReference type="NCBI Taxonomy" id="1639882"/>
    <lineage>
        <taxon>Bacteria</taxon>
        <taxon>Pseudomonadati</taxon>
        <taxon>Gemmatimonadota</taxon>
        <taxon>Longimicrobiia</taxon>
        <taxon>Longimicrobiales</taxon>
        <taxon>Longimicrobiaceae</taxon>
        <taxon>Longimicrobium</taxon>
    </lineage>
</organism>
<name>A0A841H7H6_9BACT</name>
<evidence type="ECO:0000313" key="3">
    <source>
        <dbReference type="Proteomes" id="UP000582837"/>
    </source>
</evidence>
<sequence>MNVPCRQCNTPVDESTAVCPVCGATNPAQRYGPPPGSATMQTTAVNGGVVIRDIDIPFGRMVVLILKFMAASIPAYLLVMVIMFMLMGVFAGVMAAVMPDVFTAPAASGL</sequence>
<keyword evidence="1" id="KW-1133">Transmembrane helix</keyword>
<evidence type="ECO:0000313" key="2">
    <source>
        <dbReference type="EMBL" id="MBB6073852.1"/>
    </source>
</evidence>
<protein>
    <submittedName>
        <fullName evidence="2">Uncharacterized protein</fullName>
    </submittedName>
</protein>
<dbReference type="RefSeq" id="WP_170039003.1">
    <property type="nucleotide sequence ID" value="NZ_JABDTL010000002.1"/>
</dbReference>
<keyword evidence="1" id="KW-0472">Membrane</keyword>
<evidence type="ECO:0000256" key="1">
    <source>
        <dbReference type="SAM" id="Phobius"/>
    </source>
</evidence>
<dbReference type="Proteomes" id="UP000582837">
    <property type="component" value="Unassembled WGS sequence"/>
</dbReference>
<proteinExistence type="predicted"/>
<accession>A0A841H7H6</accession>
<gene>
    <name evidence="2" type="ORF">HNQ61_005530</name>
</gene>
<feature type="transmembrane region" description="Helical" evidence="1">
    <location>
        <begin position="75"/>
        <end position="98"/>
    </location>
</feature>
<keyword evidence="1" id="KW-0812">Transmembrane</keyword>
<dbReference type="EMBL" id="JACHIA010000031">
    <property type="protein sequence ID" value="MBB6073852.1"/>
    <property type="molecule type" value="Genomic_DNA"/>
</dbReference>
<keyword evidence="3" id="KW-1185">Reference proteome</keyword>